<protein>
    <recommendedName>
        <fullName evidence="12">MscS family inner membrane protein YnaI</fullName>
    </recommendedName>
</protein>
<dbReference type="Proteomes" id="UP000000529">
    <property type="component" value="Chromosome"/>
</dbReference>
<dbReference type="eggNOG" id="COG0668">
    <property type="taxonomic scope" value="Bacteria"/>
</dbReference>
<dbReference type="InterPro" id="IPR011066">
    <property type="entry name" value="MscS_channel_C_sf"/>
</dbReference>
<dbReference type="OrthoDB" id="9809206at2"/>
<dbReference type="AlphaFoldDB" id="Q6MEN2"/>
<evidence type="ECO:0000256" key="2">
    <source>
        <dbReference type="ARBA" id="ARBA00008017"/>
    </source>
</evidence>
<dbReference type="InterPro" id="IPR049278">
    <property type="entry name" value="MS_channel_C"/>
</dbReference>
<feature type="domain" description="Mechanosensitive ion channel MscS" evidence="8">
    <location>
        <begin position="192"/>
        <end position="254"/>
    </location>
</feature>
<accession>Q6MEN2</accession>
<dbReference type="InterPro" id="IPR010920">
    <property type="entry name" value="LSM_dom_sf"/>
</dbReference>
<dbReference type="KEGG" id="pcu:PC_RS01180"/>
<dbReference type="InterPro" id="IPR023408">
    <property type="entry name" value="MscS_beta-dom_sf"/>
</dbReference>
<evidence type="ECO:0000259" key="9">
    <source>
        <dbReference type="Pfam" id="PF21082"/>
    </source>
</evidence>
<keyword evidence="3" id="KW-1003">Cell membrane</keyword>
<feature type="domain" description="Mechanosensitive ion channel MscS C-terminal" evidence="9">
    <location>
        <begin position="268"/>
        <end position="351"/>
    </location>
</feature>
<dbReference type="RefSeq" id="WP_011174793.1">
    <property type="nucleotide sequence ID" value="NC_005861.2"/>
</dbReference>
<reference evidence="10 11" key="1">
    <citation type="journal article" date="2004" name="Science">
        <title>Illuminating the evolutionary history of chlamydiae.</title>
        <authorList>
            <person name="Horn M."/>
            <person name="Collingro A."/>
            <person name="Schmitz-Esser S."/>
            <person name="Beier C.L."/>
            <person name="Purkhold U."/>
            <person name="Fartmann B."/>
            <person name="Brandt P."/>
            <person name="Nyakatura G.J."/>
            <person name="Droege M."/>
            <person name="Frishman D."/>
            <person name="Rattei T."/>
            <person name="Mewes H."/>
            <person name="Wagner M."/>
        </authorList>
    </citation>
    <scope>NUCLEOTIDE SEQUENCE [LARGE SCALE GENOMIC DNA]</scope>
    <source>
        <strain evidence="10 11">UWE25</strain>
    </source>
</reference>
<evidence type="ECO:0000256" key="3">
    <source>
        <dbReference type="ARBA" id="ARBA00022475"/>
    </source>
</evidence>
<dbReference type="SUPFAM" id="SSF50182">
    <property type="entry name" value="Sm-like ribonucleoproteins"/>
    <property type="match status" value="1"/>
</dbReference>
<evidence type="ECO:0000313" key="10">
    <source>
        <dbReference type="EMBL" id="CAF22967.1"/>
    </source>
</evidence>
<evidence type="ECO:0000256" key="7">
    <source>
        <dbReference type="SAM" id="Phobius"/>
    </source>
</evidence>
<dbReference type="PANTHER" id="PTHR43634">
    <property type="entry name" value="OW CONDUCTANCE MECHANOSENSITIVE CHANNEL"/>
    <property type="match status" value="1"/>
</dbReference>
<dbReference type="SUPFAM" id="SSF82861">
    <property type="entry name" value="Mechanosensitive channel protein MscS (YggB), transmembrane region"/>
    <property type="match status" value="1"/>
</dbReference>
<evidence type="ECO:0008006" key="12">
    <source>
        <dbReference type="Google" id="ProtNLM"/>
    </source>
</evidence>
<dbReference type="InterPro" id="IPR006685">
    <property type="entry name" value="MscS_channel_2nd"/>
</dbReference>
<evidence type="ECO:0000256" key="5">
    <source>
        <dbReference type="ARBA" id="ARBA00022989"/>
    </source>
</evidence>
<name>Q6MEN2_PARUW</name>
<feature type="transmembrane region" description="Helical" evidence="7">
    <location>
        <begin position="145"/>
        <end position="163"/>
    </location>
</feature>
<feature type="transmembrane region" description="Helical" evidence="7">
    <location>
        <begin position="175"/>
        <end position="203"/>
    </location>
</feature>
<dbReference type="EMBL" id="BX908798">
    <property type="protein sequence ID" value="CAF22967.1"/>
    <property type="molecule type" value="Genomic_DNA"/>
</dbReference>
<evidence type="ECO:0000313" key="11">
    <source>
        <dbReference type="Proteomes" id="UP000000529"/>
    </source>
</evidence>
<dbReference type="Gene3D" id="2.30.30.60">
    <property type="match status" value="1"/>
</dbReference>
<dbReference type="STRING" id="264201.pc0243"/>
<dbReference type="Gene3D" id="3.30.70.100">
    <property type="match status" value="1"/>
</dbReference>
<dbReference type="PANTHER" id="PTHR43634:SF2">
    <property type="entry name" value="LOW CONDUCTANCE MECHANOSENSITIVE CHANNEL YNAI"/>
    <property type="match status" value="1"/>
</dbReference>
<sequence length="381" mass="42905">MDMTAHAFSFFQVSSQVLEGSYGLFLQILSIVLFLLFFNFLIKVGLTKLKKRFLSQNKIWSSSFVSAIEKPLNYYAWFVACICALDAAINRFLEHHLFNVHVILNLGAVLAIGWFLLRWNNKVLQDMLSMSYQHRINLTPAKLDLISKLATIVIIFLTVFLAMDVTGRDMQTVIAFGGIGGLAIAFASQQAIANFFGGVMVYLTQPFSIGELINIPEKKIEGHVEEIGWYMTRIRNLDKRPIYVPNSVFTQTIVITPSRMSHERFFHTIGLRYSDIDSIKQIVADIKLMLLKHPQVDHEQRVDVYFVSFGDFALNISISAYIHLGQADFPSIRQDILLKIADLIRSHGASIAISPQTIQIASGMQLIPNVEPSKPSLSTSS</sequence>
<organism evidence="10 11">
    <name type="scientific">Protochlamydia amoebophila (strain UWE25)</name>
    <dbReference type="NCBI Taxonomy" id="264201"/>
    <lineage>
        <taxon>Bacteria</taxon>
        <taxon>Pseudomonadati</taxon>
        <taxon>Chlamydiota</taxon>
        <taxon>Chlamydiia</taxon>
        <taxon>Parachlamydiales</taxon>
        <taxon>Parachlamydiaceae</taxon>
        <taxon>Candidatus Protochlamydia</taxon>
    </lineage>
</organism>
<proteinExistence type="inferred from homology"/>
<evidence type="ECO:0000256" key="1">
    <source>
        <dbReference type="ARBA" id="ARBA00004651"/>
    </source>
</evidence>
<dbReference type="Gene3D" id="1.10.287.1260">
    <property type="match status" value="1"/>
</dbReference>
<dbReference type="SUPFAM" id="SSF82689">
    <property type="entry name" value="Mechanosensitive channel protein MscS (YggB), C-terminal domain"/>
    <property type="match status" value="1"/>
</dbReference>
<evidence type="ECO:0000259" key="8">
    <source>
        <dbReference type="Pfam" id="PF00924"/>
    </source>
</evidence>
<keyword evidence="6 7" id="KW-0472">Membrane</keyword>
<dbReference type="GO" id="GO:0005886">
    <property type="term" value="C:plasma membrane"/>
    <property type="evidence" value="ECO:0007669"/>
    <property type="project" value="UniProtKB-SubCell"/>
</dbReference>
<gene>
    <name evidence="10" type="ORF">PC_RS01180</name>
</gene>
<dbReference type="Pfam" id="PF21082">
    <property type="entry name" value="MS_channel_3rd"/>
    <property type="match status" value="1"/>
</dbReference>
<evidence type="ECO:0000256" key="6">
    <source>
        <dbReference type="ARBA" id="ARBA00023136"/>
    </source>
</evidence>
<feature type="transmembrane region" description="Helical" evidence="7">
    <location>
        <begin position="25"/>
        <end position="46"/>
    </location>
</feature>
<feature type="transmembrane region" description="Helical" evidence="7">
    <location>
        <begin position="98"/>
        <end position="117"/>
    </location>
</feature>
<comment type="subcellular location">
    <subcellularLocation>
        <location evidence="1">Cell membrane</location>
        <topology evidence="1">Multi-pass membrane protein</topology>
    </subcellularLocation>
</comment>
<keyword evidence="4 7" id="KW-0812">Transmembrane</keyword>
<evidence type="ECO:0000256" key="4">
    <source>
        <dbReference type="ARBA" id="ARBA00022692"/>
    </source>
</evidence>
<dbReference type="Pfam" id="PF00924">
    <property type="entry name" value="MS_channel_2nd"/>
    <property type="match status" value="1"/>
</dbReference>
<dbReference type="InterPro" id="IPR045042">
    <property type="entry name" value="YnaI-like"/>
</dbReference>
<dbReference type="GO" id="GO:0008381">
    <property type="term" value="F:mechanosensitive monoatomic ion channel activity"/>
    <property type="evidence" value="ECO:0007669"/>
    <property type="project" value="UniProtKB-ARBA"/>
</dbReference>
<dbReference type="InterPro" id="IPR011014">
    <property type="entry name" value="MscS_channel_TM-2"/>
</dbReference>
<keyword evidence="11" id="KW-1185">Reference proteome</keyword>
<dbReference type="HOGENOM" id="CLU_037945_0_0_0"/>
<comment type="similarity">
    <text evidence="2">Belongs to the MscS (TC 1.A.23) family.</text>
</comment>
<keyword evidence="5 7" id="KW-1133">Transmembrane helix</keyword>